<accession>A0AAW1HZV5</accession>
<organism evidence="2 3">
    <name type="scientific">Saponaria officinalis</name>
    <name type="common">Common soapwort</name>
    <name type="synonym">Lychnis saponaria</name>
    <dbReference type="NCBI Taxonomy" id="3572"/>
    <lineage>
        <taxon>Eukaryota</taxon>
        <taxon>Viridiplantae</taxon>
        <taxon>Streptophyta</taxon>
        <taxon>Embryophyta</taxon>
        <taxon>Tracheophyta</taxon>
        <taxon>Spermatophyta</taxon>
        <taxon>Magnoliopsida</taxon>
        <taxon>eudicotyledons</taxon>
        <taxon>Gunneridae</taxon>
        <taxon>Pentapetalae</taxon>
        <taxon>Caryophyllales</taxon>
        <taxon>Caryophyllaceae</taxon>
        <taxon>Caryophylleae</taxon>
        <taxon>Saponaria</taxon>
    </lineage>
</organism>
<evidence type="ECO:0000313" key="2">
    <source>
        <dbReference type="EMBL" id="KAK9681749.1"/>
    </source>
</evidence>
<feature type="transmembrane region" description="Helical" evidence="1">
    <location>
        <begin position="6"/>
        <end position="28"/>
    </location>
</feature>
<sequence length="101" mass="12279">MARLQIHVVLASCSCLLIVHMLSIRMTFMRLHDMSMKDFFGLFFLPLNFFLPICLYFLYQSVHNSLRTFFFTILSIWPKLNDQKVGRNCFRERRRWEKVRP</sequence>
<evidence type="ECO:0000313" key="3">
    <source>
        <dbReference type="Proteomes" id="UP001443914"/>
    </source>
</evidence>
<name>A0AAW1HZV5_SAPOF</name>
<dbReference type="EMBL" id="JBDFQZ010000010">
    <property type="protein sequence ID" value="KAK9681749.1"/>
    <property type="molecule type" value="Genomic_DNA"/>
</dbReference>
<gene>
    <name evidence="2" type="ORF">RND81_10G025500</name>
</gene>
<feature type="transmembrane region" description="Helical" evidence="1">
    <location>
        <begin position="40"/>
        <end position="59"/>
    </location>
</feature>
<keyword evidence="1" id="KW-1133">Transmembrane helix</keyword>
<dbReference type="PROSITE" id="PS51257">
    <property type="entry name" value="PROKAR_LIPOPROTEIN"/>
    <property type="match status" value="1"/>
</dbReference>
<proteinExistence type="predicted"/>
<keyword evidence="1" id="KW-0472">Membrane</keyword>
<keyword evidence="3" id="KW-1185">Reference proteome</keyword>
<dbReference type="Proteomes" id="UP001443914">
    <property type="component" value="Unassembled WGS sequence"/>
</dbReference>
<evidence type="ECO:0000256" key="1">
    <source>
        <dbReference type="SAM" id="Phobius"/>
    </source>
</evidence>
<protein>
    <submittedName>
        <fullName evidence="2">Uncharacterized protein</fullName>
    </submittedName>
</protein>
<reference evidence="2" key="1">
    <citation type="submission" date="2024-03" db="EMBL/GenBank/DDBJ databases">
        <title>WGS assembly of Saponaria officinalis var. Norfolk2.</title>
        <authorList>
            <person name="Jenkins J."/>
            <person name="Shu S."/>
            <person name="Grimwood J."/>
            <person name="Barry K."/>
            <person name="Goodstein D."/>
            <person name="Schmutz J."/>
            <person name="Leebens-Mack J."/>
            <person name="Osbourn A."/>
        </authorList>
    </citation>
    <scope>NUCLEOTIDE SEQUENCE [LARGE SCALE GENOMIC DNA]</scope>
    <source>
        <strain evidence="2">JIC</strain>
    </source>
</reference>
<keyword evidence="1" id="KW-0812">Transmembrane</keyword>
<comment type="caution">
    <text evidence="2">The sequence shown here is derived from an EMBL/GenBank/DDBJ whole genome shotgun (WGS) entry which is preliminary data.</text>
</comment>
<dbReference type="AlphaFoldDB" id="A0AAW1HZV5"/>